<comment type="caution">
    <text evidence="2">The sequence shown here is derived from an EMBL/GenBank/DDBJ whole genome shotgun (WGS) entry which is preliminary data.</text>
</comment>
<evidence type="ECO:0000259" key="1">
    <source>
        <dbReference type="Pfam" id="PF08765"/>
    </source>
</evidence>
<proteinExistence type="predicted"/>
<name>A0ABR7JLN5_9FIRM</name>
<feature type="domain" description="Mor transcription activator" evidence="1">
    <location>
        <begin position="11"/>
        <end position="83"/>
    </location>
</feature>
<dbReference type="EMBL" id="JACRWE010000002">
    <property type="protein sequence ID" value="MBC5995819.1"/>
    <property type="molecule type" value="Genomic_DNA"/>
</dbReference>
<dbReference type="Proteomes" id="UP000609849">
    <property type="component" value="Unassembled WGS sequence"/>
</dbReference>
<dbReference type="SUPFAM" id="SSF46689">
    <property type="entry name" value="Homeodomain-like"/>
    <property type="match status" value="1"/>
</dbReference>
<dbReference type="Pfam" id="PF08765">
    <property type="entry name" value="Mor"/>
    <property type="match status" value="1"/>
</dbReference>
<sequence>MLNKVKLEDIPQVHRELADLIGLDAFKKLVKYAGGSTIYVPVENCIVREVRNRILKATFKGDYKSMARSYRISEAHLRRILKEK</sequence>
<evidence type="ECO:0000313" key="3">
    <source>
        <dbReference type="Proteomes" id="UP000609849"/>
    </source>
</evidence>
<keyword evidence="3" id="KW-1185">Reference proteome</keyword>
<protein>
    <recommendedName>
        <fullName evidence="1">Mor transcription activator domain-containing protein</fullName>
    </recommendedName>
</protein>
<gene>
    <name evidence="2" type="ORF">H8923_03535</name>
</gene>
<evidence type="ECO:0000313" key="2">
    <source>
        <dbReference type="EMBL" id="MBC5995819.1"/>
    </source>
</evidence>
<accession>A0ABR7JLN5</accession>
<dbReference type="InterPro" id="IPR009057">
    <property type="entry name" value="Homeodomain-like_sf"/>
</dbReference>
<reference evidence="2 3" key="1">
    <citation type="submission" date="2020-08" db="EMBL/GenBank/DDBJ databases">
        <authorList>
            <person name="Liu C."/>
            <person name="Sun Q."/>
        </authorList>
    </citation>
    <scope>NUCLEOTIDE SEQUENCE [LARGE SCALE GENOMIC DNA]</scope>
    <source>
        <strain evidence="2 3">NSJ-18</strain>
    </source>
</reference>
<dbReference type="RefSeq" id="WP_153923697.1">
    <property type="nucleotide sequence ID" value="NZ_JACRWE010000002.1"/>
</dbReference>
<dbReference type="InterPro" id="IPR014875">
    <property type="entry name" value="Mor_transcription_activator"/>
</dbReference>
<organism evidence="2 3">
    <name type="scientific">Romboutsia faecis</name>
    <dbReference type="NCBI Taxonomy" id="2764597"/>
    <lineage>
        <taxon>Bacteria</taxon>
        <taxon>Bacillati</taxon>
        <taxon>Bacillota</taxon>
        <taxon>Clostridia</taxon>
        <taxon>Peptostreptococcales</taxon>
        <taxon>Peptostreptococcaceae</taxon>
        <taxon>Romboutsia</taxon>
    </lineage>
</organism>